<dbReference type="InterPro" id="IPR040528">
    <property type="entry name" value="Lectin-like"/>
</dbReference>
<dbReference type="Pfam" id="PF18560">
    <property type="entry name" value="Lectin_like"/>
    <property type="match status" value="1"/>
</dbReference>
<name>A0A414SDS0_9FIRM</name>
<dbReference type="AlphaFoldDB" id="A0A414SDS0"/>
<dbReference type="SUPFAM" id="SSF54001">
    <property type="entry name" value="Cysteine proteinases"/>
    <property type="match status" value="1"/>
</dbReference>
<proteinExistence type="predicted"/>
<dbReference type="Pfam" id="PF00112">
    <property type="entry name" value="Peptidase_C1"/>
    <property type="match status" value="1"/>
</dbReference>
<dbReference type="InterPro" id="IPR000668">
    <property type="entry name" value="Peptidase_C1A_C"/>
</dbReference>
<reference evidence="4 5" key="1">
    <citation type="submission" date="2018-08" db="EMBL/GenBank/DDBJ databases">
        <title>A genome reference for cultivated species of the human gut microbiota.</title>
        <authorList>
            <person name="Zou Y."/>
            <person name="Xue W."/>
            <person name="Luo G."/>
        </authorList>
    </citation>
    <scope>NUCLEOTIDE SEQUENCE [LARGE SCALE GENOMIC DNA]</scope>
    <source>
        <strain evidence="4 5">AM22-9LB</strain>
    </source>
</reference>
<dbReference type="NCBIfam" id="TIGR02543">
    <property type="entry name" value="List_Bact_rpt"/>
    <property type="match status" value="1"/>
</dbReference>
<accession>A0A414SDS0</accession>
<evidence type="ECO:0000259" key="3">
    <source>
        <dbReference type="Pfam" id="PF18560"/>
    </source>
</evidence>
<dbReference type="GO" id="GO:0030313">
    <property type="term" value="C:cell envelope"/>
    <property type="evidence" value="ECO:0007669"/>
    <property type="project" value="UniProtKB-SubCell"/>
</dbReference>
<dbReference type="Gene3D" id="3.90.70.10">
    <property type="entry name" value="Cysteine proteinases"/>
    <property type="match status" value="1"/>
</dbReference>
<dbReference type="Proteomes" id="UP000284220">
    <property type="component" value="Unassembled WGS sequence"/>
</dbReference>
<evidence type="ECO:0000259" key="2">
    <source>
        <dbReference type="Pfam" id="PF00112"/>
    </source>
</evidence>
<feature type="domain" description="Lectin-like" evidence="3">
    <location>
        <begin position="143"/>
        <end position="307"/>
    </location>
</feature>
<dbReference type="EMBL" id="QRHZ01000004">
    <property type="protein sequence ID" value="RHG17356.1"/>
    <property type="molecule type" value="Genomic_DNA"/>
</dbReference>
<evidence type="ECO:0008006" key="6">
    <source>
        <dbReference type="Google" id="ProtNLM"/>
    </source>
</evidence>
<dbReference type="InterPro" id="IPR025660">
    <property type="entry name" value="Pept_his_AS"/>
</dbReference>
<gene>
    <name evidence="4" type="ORF">DW272_09960</name>
</gene>
<dbReference type="RefSeq" id="WP_118197839.1">
    <property type="nucleotide sequence ID" value="NZ_JBCJBY010000001.1"/>
</dbReference>
<comment type="subcellular location">
    <subcellularLocation>
        <location evidence="1">Cell envelope</location>
    </subcellularLocation>
</comment>
<dbReference type="GO" id="GO:0006508">
    <property type="term" value="P:proteolysis"/>
    <property type="evidence" value="ECO:0007669"/>
    <property type="project" value="InterPro"/>
</dbReference>
<evidence type="ECO:0000256" key="1">
    <source>
        <dbReference type="ARBA" id="ARBA00004196"/>
    </source>
</evidence>
<sequence length="693" mass="77438">MDSSYAYSKDVAHLENAYLINIKSNPTGVKEQIMEHGAVGTMYSNYSNGMTFGDGYNAYFDTSNTITSYGDGSHAVMIVGWDDNFSKDKFLRGEKPSSNGAWLIRNSWGTDFDYFWMSYETKSLADTAWAMDFTTADNYDNNYQLDGGISISQNPTNSTVVANVYDVAHRNDAVSETLKAVSISSMHVAGVNYSIDIYTDLMDDKPSSGTLQAEAHTEGTTTYAGIYTIPLKNEVNLTPGSKFAVVVKTDKAAIDYEQAVKIATGSNLETVIWDCNVSRNNGKSFYGNNYGNFWSWPHGNYCIKAFTTNNVYTTYNITYKLDGGENNASNPTICGGNDAAITLQAPTKDGCKFDGWYLDSAYTTPITEIPAHASQEYTLYAKWSSALGDSVYGRTLNLDGNIAFNMYMDLPSDLAENKDVYMEFTFPDKSTSRMTVAEARRNGGHYVFSFKVAAKEMTVDVKARMHAGNTYGKEYTVSVQKYAEYILTHPNDYSTLVVSLIKSMLNYGTAAQQLFDYQTDKPANEIMSENDRAVADHKNDFKNYEYSLSKSNIDSGIKWYGSSLILESDTCVRDYFQVDSSHINEYTFEGIIGNNNNSIKLTPVEKTINGTVYYYVEVPDIKAQNLDQSIKVVVKRKGQLSNDIELQYNAFSYAYVISQDTATYQKTIDVTNAMYEYWKNAKAYVDNNNQSNA</sequence>
<dbReference type="InterPro" id="IPR013378">
    <property type="entry name" value="InlB-like_B-rpt"/>
</dbReference>
<dbReference type="InterPro" id="IPR042229">
    <property type="entry name" value="Listeria/Bacterioides_rpt_sf"/>
</dbReference>
<dbReference type="Pfam" id="PF09479">
    <property type="entry name" value="Flg_new"/>
    <property type="match status" value="1"/>
</dbReference>
<protein>
    <recommendedName>
        <fullName evidence="6">Cysteine protease</fullName>
    </recommendedName>
</protein>
<evidence type="ECO:0000313" key="4">
    <source>
        <dbReference type="EMBL" id="RHG17356.1"/>
    </source>
</evidence>
<dbReference type="PROSITE" id="PS00639">
    <property type="entry name" value="THIOL_PROTEASE_HIS"/>
    <property type="match status" value="1"/>
</dbReference>
<organism evidence="4 5">
    <name type="scientific">Blautia obeum</name>
    <dbReference type="NCBI Taxonomy" id="40520"/>
    <lineage>
        <taxon>Bacteria</taxon>
        <taxon>Bacillati</taxon>
        <taxon>Bacillota</taxon>
        <taxon>Clostridia</taxon>
        <taxon>Lachnospirales</taxon>
        <taxon>Lachnospiraceae</taxon>
        <taxon>Blautia</taxon>
    </lineage>
</organism>
<feature type="domain" description="Peptidase C1A papain C-terminal" evidence="2">
    <location>
        <begin position="20"/>
        <end position="118"/>
    </location>
</feature>
<dbReference type="InterPro" id="IPR038765">
    <property type="entry name" value="Papain-like_cys_pep_sf"/>
</dbReference>
<evidence type="ECO:0000313" key="5">
    <source>
        <dbReference type="Proteomes" id="UP000284220"/>
    </source>
</evidence>
<dbReference type="GO" id="GO:0008234">
    <property type="term" value="F:cysteine-type peptidase activity"/>
    <property type="evidence" value="ECO:0007669"/>
    <property type="project" value="InterPro"/>
</dbReference>
<dbReference type="Gene3D" id="2.60.40.4270">
    <property type="entry name" value="Listeria-Bacteroides repeat domain"/>
    <property type="match status" value="1"/>
</dbReference>
<comment type="caution">
    <text evidence="4">The sequence shown here is derived from an EMBL/GenBank/DDBJ whole genome shotgun (WGS) entry which is preliminary data.</text>
</comment>